<name>A0ABV5R2L5_9ACTN</name>
<keyword evidence="3" id="KW-1185">Reference proteome</keyword>
<proteinExistence type="predicted"/>
<dbReference type="RefSeq" id="WP_345512115.1">
    <property type="nucleotide sequence ID" value="NZ_BAAAXD010000014.1"/>
</dbReference>
<keyword evidence="1" id="KW-0732">Signal</keyword>
<comment type="caution">
    <text evidence="2">The sequence shown here is derived from an EMBL/GenBank/DDBJ whole genome shotgun (WGS) entry which is preliminary data.</text>
</comment>
<evidence type="ECO:0000313" key="3">
    <source>
        <dbReference type="Proteomes" id="UP001589710"/>
    </source>
</evidence>
<dbReference type="InterPro" id="IPR000033">
    <property type="entry name" value="LDLR_classB_rpt"/>
</dbReference>
<dbReference type="EMBL" id="JBHMCG010000032">
    <property type="protein sequence ID" value="MFB9572084.1"/>
    <property type="molecule type" value="Genomic_DNA"/>
</dbReference>
<feature type="signal peptide" evidence="1">
    <location>
        <begin position="1"/>
        <end position="30"/>
    </location>
</feature>
<dbReference type="PANTHER" id="PTHR42060">
    <property type="entry name" value="NHL REPEAT-CONTAINING PROTEIN-RELATED"/>
    <property type="match status" value="1"/>
</dbReference>
<dbReference type="InterPro" id="IPR011042">
    <property type="entry name" value="6-blade_b-propeller_TolB-like"/>
</dbReference>
<protein>
    <recommendedName>
        <fullName evidence="4">SMP-30/Gluconolactonase/LRE-like region domain-containing protein</fullName>
    </recommendedName>
</protein>
<evidence type="ECO:0008006" key="4">
    <source>
        <dbReference type="Google" id="ProtNLM"/>
    </source>
</evidence>
<sequence>MRNRLAVLACAVTAAATTAVTALTQVSASAAPRPEADPRIAAHFDLSHGQTPENIALKPDGTAVVTFAAARQVAAISPRGNTRILATLPAPTDGGVHTPRLGFALTAGVVRAHDGTLYFLYASGTTDLTGLWRLRPGGTPHRIVALPANGLPNGLALDEHHDRLYMADSALGKIYTAPTTGGTPTTWSAAPELASTGFLGVNGLKIHQGALWATNLDRGTMLRIPFGPGSRPGPVQIKATGLAGIDDFAFTGRGDEILAALGGPNKVVRIQPDGTSTTVLTSAYGLQNPTSVAVRRNVAYIPSAAYATASDPNLMLAPVASPRDSAGHTP</sequence>
<dbReference type="InterPro" id="IPR052998">
    <property type="entry name" value="Hetero-Diels-Alderase-like"/>
</dbReference>
<organism evidence="2 3">
    <name type="scientific">Streptomyces yanii</name>
    <dbReference type="NCBI Taxonomy" id="78510"/>
    <lineage>
        <taxon>Bacteria</taxon>
        <taxon>Bacillati</taxon>
        <taxon>Actinomycetota</taxon>
        <taxon>Actinomycetes</taxon>
        <taxon>Kitasatosporales</taxon>
        <taxon>Streptomycetaceae</taxon>
        <taxon>Streptomyces</taxon>
    </lineage>
</organism>
<evidence type="ECO:0000256" key="1">
    <source>
        <dbReference type="SAM" id="SignalP"/>
    </source>
</evidence>
<evidence type="ECO:0000313" key="2">
    <source>
        <dbReference type="EMBL" id="MFB9572084.1"/>
    </source>
</evidence>
<gene>
    <name evidence="2" type="ORF">ACFFTL_07045</name>
</gene>
<feature type="chain" id="PRO_5046240450" description="SMP-30/Gluconolactonase/LRE-like region domain-containing protein" evidence="1">
    <location>
        <begin position="31"/>
        <end position="330"/>
    </location>
</feature>
<dbReference type="Gene3D" id="2.120.10.30">
    <property type="entry name" value="TolB, C-terminal domain"/>
    <property type="match status" value="1"/>
</dbReference>
<dbReference type="SMART" id="SM00135">
    <property type="entry name" value="LY"/>
    <property type="match status" value="1"/>
</dbReference>
<reference evidence="2 3" key="1">
    <citation type="submission" date="2024-09" db="EMBL/GenBank/DDBJ databases">
        <authorList>
            <person name="Sun Q."/>
            <person name="Mori K."/>
        </authorList>
    </citation>
    <scope>NUCLEOTIDE SEQUENCE [LARGE SCALE GENOMIC DNA]</scope>
    <source>
        <strain evidence="2 3">JCM 3331</strain>
    </source>
</reference>
<accession>A0ABV5R2L5</accession>
<dbReference type="SUPFAM" id="SSF63829">
    <property type="entry name" value="Calcium-dependent phosphotriesterase"/>
    <property type="match status" value="1"/>
</dbReference>
<dbReference type="PANTHER" id="PTHR42060:SF1">
    <property type="entry name" value="NHL REPEAT-CONTAINING PROTEIN"/>
    <property type="match status" value="1"/>
</dbReference>
<dbReference type="Proteomes" id="UP001589710">
    <property type="component" value="Unassembled WGS sequence"/>
</dbReference>